<dbReference type="NCBIfam" id="NF007215">
    <property type="entry name" value="PRK09637.1"/>
    <property type="match status" value="1"/>
</dbReference>
<evidence type="ECO:0000313" key="8">
    <source>
        <dbReference type="EMBL" id="ABW18639.1"/>
    </source>
</evidence>
<dbReference type="PANTHER" id="PTHR43133">
    <property type="entry name" value="RNA POLYMERASE ECF-TYPE SIGMA FACTO"/>
    <property type="match status" value="1"/>
</dbReference>
<dbReference type="Proteomes" id="UP000000269">
    <property type="component" value="Chromosome"/>
</dbReference>
<keyword evidence="3" id="KW-0731">Sigma factor</keyword>
<dbReference type="SUPFAM" id="SSF88659">
    <property type="entry name" value="Sigma3 and sigma4 domains of RNA polymerase sigma factors"/>
    <property type="match status" value="1"/>
</dbReference>
<dbReference type="RefSeq" id="WP_012158951.1">
    <property type="nucleotide sequence ID" value="NC_009922.1"/>
</dbReference>
<dbReference type="SUPFAM" id="SSF88946">
    <property type="entry name" value="Sigma2 domain of RNA polymerase sigma factors"/>
    <property type="match status" value="1"/>
</dbReference>
<evidence type="ECO:0000313" key="9">
    <source>
        <dbReference type="Proteomes" id="UP000000269"/>
    </source>
</evidence>
<dbReference type="InterPro" id="IPR014304">
    <property type="entry name" value="RNA_pol_sigma-Z"/>
</dbReference>
<evidence type="ECO:0000259" key="7">
    <source>
        <dbReference type="Pfam" id="PF08281"/>
    </source>
</evidence>
<dbReference type="eggNOG" id="COG1595">
    <property type="taxonomic scope" value="Bacteria"/>
</dbReference>
<evidence type="ECO:0000256" key="3">
    <source>
        <dbReference type="ARBA" id="ARBA00023082"/>
    </source>
</evidence>
<evidence type="ECO:0000256" key="5">
    <source>
        <dbReference type="NCBIfam" id="TIGR02959"/>
    </source>
</evidence>
<dbReference type="InterPro" id="IPR039425">
    <property type="entry name" value="RNA_pol_sigma-70-like"/>
</dbReference>
<dbReference type="KEGG" id="aoe:Clos_1093"/>
<protein>
    <recommendedName>
        <fullName evidence="5">RNA polymerase sigma factor SigZ</fullName>
    </recommendedName>
</protein>
<gene>
    <name evidence="8" type="ordered locus">Clos_1093</name>
</gene>
<dbReference type="InterPro" id="IPR036388">
    <property type="entry name" value="WH-like_DNA-bd_sf"/>
</dbReference>
<proteinExistence type="inferred from homology"/>
<organism evidence="8 9">
    <name type="scientific">Alkaliphilus oremlandii (strain OhILAs)</name>
    <name type="common">Clostridium oremlandii (strain OhILAs)</name>
    <dbReference type="NCBI Taxonomy" id="350688"/>
    <lineage>
        <taxon>Bacteria</taxon>
        <taxon>Bacillati</taxon>
        <taxon>Bacillota</taxon>
        <taxon>Clostridia</taxon>
        <taxon>Peptostreptococcales</taxon>
        <taxon>Natronincolaceae</taxon>
        <taxon>Alkaliphilus</taxon>
    </lineage>
</organism>
<dbReference type="InterPro" id="IPR013324">
    <property type="entry name" value="RNA_pol_sigma_r3/r4-like"/>
</dbReference>
<feature type="domain" description="RNA polymerase sigma factor 70 region 4 type 2" evidence="7">
    <location>
        <begin position="103"/>
        <end position="154"/>
    </location>
</feature>
<dbReference type="Gene3D" id="1.10.10.10">
    <property type="entry name" value="Winged helix-like DNA-binding domain superfamily/Winged helix DNA-binding domain"/>
    <property type="match status" value="1"/>
</dbReference>
<name>A8MGU5_ALKOO</name>
<dbReference type="CDD" id="cd06171">
    <property type="entry name" value="Sigma70_r4"/>
    <property type="match status" value="1"/>
</dbReference>
<dbReference type="InterPro" id="IPR013249">
    <property type="entry name" value="RNA_pol_sigma70_r4_t2"/>
</dbReference>
<dbReference type="Gene3D" id="1.10.1740.10">
    <property type="match status" value="1"/>
</dbReference>
<dbReference type="AlphaFoldDB" id="A8MGU5"/>
<dbReference type="PANTHER" id="PTHR43133:SF62">
    <property type="entry name" value="RNA POLYMERASE SIGMA FACTOR SIGZ"/>
    <property type="match status" value="1"/>
</dbReference>
<evidence type="ECO:0000256" key="4">
    <source>
        <dbReference type="ARBA" id="ARBA00023163"/>
    </source>
</evidence>
<dbReference type="Pfam" id="PF08281">
    <property type="entry name" value="Sigma70_r4_2"/>
    <property type="match status" value="1"/>
</dbReference>
<dbReference type="GO" id="GO:0003677">
    <property type="term" value="F:DNA binding"/>
    <property type="evidence" value="ECO:0007669"/>
    <property type="project" value="InterPro"/>
</dbReference>
<keyword evidence="2" id="KW-0805">Transcription regulation</keyword>
<dbReference type="STRING" id="350688.Clos_1093"/>
<evidence type="ECO:0000256" key="2">
    <source>
        <dbReference type="ARBA" id="ARBA00023015"/>
    </source>
</evidence>
<dbReference type="NCBIfam" id="TIGR02959">
    <property type="entry name" value="SigZ"/>
    <property type="match status" value="1"/>
</dbReference>
<dbReference type="HOGENOM" id="CLU_047691_3_4_9"/>
<feature type="domain" description="RNA polymerase sigma-70 region 2" evidence="6">
    <location>
        <begin position="15"/>
        <end position="75"/>
    </location>
</feature>
<dbReference type="OrthoDB" id="9795666at2"/>
<evidence type="ECO:0000259" key="6">
    <source>
        <dbReference type="Pfam" id="PF04542"/>
    </source>
</evidence>
<dbReference type="EMBL" id="CP000853">
    <property type="protein sequence ID" value="ABW18639.1"/>
    <property type="molecule type" value="Genomic_DNA"/>
</dbReference>
<dbReference type="Pfam" id="PF04542">
    <property type="entry name" value="Sigma70_r2"/>
    <property type="match status" value="1"/>
</dbReference>
<dbReference type="InterPro" id="IPR014284">
    <property type="entry name" value="RNA_pol_sigma-70_dom"/>
</dbReference>
<dbReference type="InterPro" id="IPR013325">
    <property type="entry name" value="RNA_pol_sigma_r2"/>
</dbReference>
<sequence length="185" mass="22002">MRYCVDCIWEKFNVPLKRFIMKRVENEEDADDILQEVFIKIHNNVGGLMDHSKIHVWIYSITRNTIIDHYRKNNKKYEILELPEDIESFTEKESSYNLEIAHCLKNMVNTLPDIYKQAIILTEFKNMTQKELSEKMGISLPGAKSRVQRGRKKLKEMLLDCCCLEMDRRGNIVDYKHKSDECKYC</sequence>
<dbReference type="InterPro" id="IPR007627">
    <property type="entry name" value="RNA_pol_sigma70_r2"/>
</dbReference>
<keyword evidence="4" id="KW-0804">Transcription</keyword>
<accession>A8MGU5</accession>
<dbReference type="GO" id="GO:0016987">
    <property type="term" value="F:sigma factor activity"/>
    <property type="evidence" value="ECO:0007669"/>
    <property type="project" value="UniProtKB-KW"/>
</dbReference>
<dbReference type="GO" id="GO:0006352">
    <property type="term" value="P:DNA-templated transcription initiation"/>
    <property type="evidence" value="ECO:0007669"/>
    <property type="project" value="InterPro"/>
</dbReference>
<evidence type="ECO:0000256" key="1">
    <source>
        <dbReference type="ARBA" id="ARBA00010641"/>
    </source>
</evidence>
<comment type="similarity">
    <text evidence="1">Belongs to the sigma-70 factor family. ECF subfamily.</text>
</comment>
<keyword evidence="9" id="KW-1185">Reference proteome</keyword>
<reference evidence="9" key="1">
    <citation type="submission" date="2007-10" db="EMBL/GenBank/DDBJ databases">
        <title>Complete genome of Alkaliphilus oremlandii OhILAs.</title>
        <authorList>
            <person name="Copeland A."/>
            <person name="Lucas S."/>
            <person name="Lapidus A."/>
            <person name="Barry K."/>
            <person name="Detter J.C."/>
            <person name="Glavina del Rio T."/>
            <person name="Hammon N."/>
            <person name="Israni S."/>
            <person name="Dalin E."/>
            <person name="Tice H."/>
            <person name="Pitluck S."/>
            <person name="Chain P."/>
            <person name="Malfatti S."/>
            <person name="Shin M."/>
            <person name="Vergez L."/>
            <person name="Schmutz J."/>
            <person name="Larimer F."/>
            <person name="Land M."/>
            <person name="Hauser L."/>
            <person name="Kyrpides N."/>
            <person name="Mikhailova N."/>
            <person name="Stolz J.F."/>
            <person name="Dawson A."/>
            <person name="Fisher E."/>
            <person name="Crable B."/>
            <person name="Perera E."/>
            <person name="Lisak J."/>
            <person name="Ranganathan M."/>
            <person name="Basu P."/>
            <person name="Richardson P."/>
        </authorList>
    </citation>
    <scope>NUCLEOTIDE SEQUENCE [LARGE SCALE GENOMIC DNA]</scope>
    <source>
        <strain evidence="9">OhILAs</strain>
    </source>
</reference>
<dbReference type="NCBIfam" id="TIGR02937">
    <property type="entry name" value="sigma70-ECF"/>
    <property type="match status" value="1"/>
</dbReference>